<evidence type="ECO:0000313" key="2">
    <source>
        <dbReference type="EMBL" id="EHK20591.1"/>
    </source>
</evidence>
<organism evidence="2 3">
    <name type="scientific">Hypocrea virens (strain Gv29-8 / FGSC 10586)</name>
    <name type="common">Gliocladium virens</name>
    <name type="synonym">Trichoderma virens</name>
    <dbReference type="NCBI Taxonomy" id="413071"/>
    <lineage>
        <taxon>Eukaryota</taxon>
        <taxon>Fungi</taxon>
        <taxon>Dikarya</taxon>
        <taxon>Ascomycota</taxon>
        <taxon>Pezizomycotina</taxon>
        <taxon>Sordariomycetes</taxon>
        <taxon>Hypocreomycetidae</taxon>
        <taxon>Hypocreales</taxon>
        <taxon>Hypocreaceae</taxon>
        <taxon>Trichoderma</taxon>
    </lineage>
</organism>
<dbReference type="GeneID" id="25797195"/>
<feature type="domain" description="NWD NACHT-NTPase N-terminal" evidence="1">
    <location>
        <begin position="138"/>
        <end position="197"/>
    </location>
</feature>
<evidence type="ECO:0000259" key="1">
    <source>
        <dbReference type="Pfam" id="PF17100"/>
    </source>
</evidence>
<comment type="caution">
    <text evidence="2">The sequence shown here is derived from an EMBL/GenBank/DDBJ whole genome shotgun (WGS) entry which is preliminary data.</text>
</comment>
<dbReference type="RefSeq" id="XP_013954785.1">
    <property type="nucleotide sequence ID" value="XM_014099310.1"/>
</dbReference>
<reference evidence="2 3" key="1">
    <citation type="journal article" date="2011" name="Genome Biol.">
        <title>Comparative genome sequence analysis underscores mycoparasitism as the ancestral life style of Trichoderma.</title>
        <authorList>
            <person name="Kubicek C.P."/>
            <person name="Herrera-Estrella A."/>
            <person name="Seidl-Seiboth V."/>
            <person name="Martinez D.A."/>
            <person name="Druzhinina I.S."/>
            <person name="Thon M."/>
            <person name="Zeilinger S."/>
            <person name="Casas-Flores S."/>
            <person name="Horwitz B.A."/>
            <person name="Mukherjee P.K."/>
            <person name="Mukherjee M."/>
            <person name="Kredics L."/>
            <person name="Alcaraz L.D."/>
            <person name="Aerts A."/>
            <person name="Antal Z."/>
            <person name="Atanasova L."/>
            <person name="Cervantes-Badillo M.G."/>
            <person name="Challacombe J."/>
            <person name="Chertkov O."/>
            <person name="McCluskey K."/>
            <person name="Coulpier F."/>
            <person name="Deshpande N."/>
            <person name="von Doehren H."/>
            <person name="Ebbole D.J."/>
            <person name="Esquivel-Naranjo E.U."/>
            <person name="Fekete E."/>
            <person name="Flipphi M."/>
            <person name="Glaser F."/>
            <person name="Gomez-Rodriguez E.Y."/>
            <person name="Gruber S."/>
            <person name="Han C."/>
            <person name="Henrissat B."/>
            <person name="Hermosa R."/>
            <person name="Hernandez-Onate M."/>
            <person name="Karaffa L."/>
            <person name="Kosti I."/>
            <person name="Le Crom S."/>
            <person name="Lindquist E."/>
            <person name="Lucas S."/>
            <person name="Luebeck M."/>
            <person name="Luebeck P.S."/>
            <person name="Margeot A."/>
            <person name="Metz B."/>
            <person name="Misra M."/>
            <person name="Nevalainen H."/>
            <person name="Omann M."/>
            <person name="Packer N."/>
            <person name="Perrone G."/>
            <person name="Uresti-Rivera E.E."/>
            <person name="Salamov A."/>
            <person name="Schmoll M."/>
            <person name="Seiboth B."/>
            <person name="Shapiro H."/>
            <person name="Sukno S."/>
            <person name="Tamayo-Ramos J.A."/>
            <person name="Tisch D."/>
            <person name="Wiest A."/>
            <person name="Wilkinson H.H."/>
            <person name="Zhang M."/>
            <person name="Coutinho P.M."/>
            <person name="Kenerley C.M."/>
            <person name="Monte E."/>
            <person name="Baker S.E."/>
            <person name="Grigoriev I.V."/>
        </authorList>
    </citation>
    <scope>NUCLEOTIDE SEQUENCE [LARGE SCALE GENOMIC DNA]</scope>
    <source>
        <strain evidence="3">Gv29-8 / FGSC 10586</strain>
    </source>
</reference>
<sequence length="255" mass="29572">MLLKQISSKPKKSFIVIATGPEARHWETVLCQVFNFLKKSHATVETLQSSRSSPILTITNRHSHKRYSQTSIVDPLDRARTIDVQKDKLLQITPEESTCIINQHDEEHRRFQMHQLIKGGLDKSFKTQCDKVSGTFARIQRQLQAKFVDLCKKLLLFEYKSIYSCYHRSLIFLGDLIKPDDWKGSLEAVQDAKAFFNEHVGQDVKQLVNRANYGQEYLKTDDDKKCLRDLCNTDPRMDKSRIESTKGGLFQDSYR</sequence>
<accession>G9MYH1</accession>
<dbReference type="HOGENOM" id="CLU_1090135_0_0_1"/>
<dbReference type="EMBL" id="ABDF02000079">
    <property type="protein sequence ID" value="EHK20591.1"/>
    <property type="molecule type" value="Genomic_DNA"/>
</dbReference>
<dbReference type="InParanoid" id="G9MYH1"/>
<dbReference type="STRING" id="413071.G9MYH1"/>
<evidence type="ECO:0000313" key="3">
    <source>
        <dbReference type="Proteomes" id="UP000007115"/>
    </source>
</evidence>
<dbReference type="OrthoDB" id="538223at2759"/>
<dbReference type="Pfam" id="PF17100">
    <property type="entry name" value="NACHT_N"/>
    <property type="match status" value="1"/>
</dbReference>
<dbReference type="Proteomes" id="UP000007115">
    <property type="component" value="Unassembled WGS sequence"/>
</dbReference>
<proteinExistence type="predicted"/>
<dbReference type="VEuPathDB" id="FungiDB:TRIVIDRAFT_69118"/>
<dbReference type="AlphaFoldDB" id="G9MYH1"/>
<dbReference type="InterPro" id="IPR031359">
    <property type="entry name" value="NACHT_N"/>
</dbReference>
<gene>
    <name evidence="2" type="ORF">TRIVIDRAFT_69118</name>
</gene>
<protein>
    <recommendedName>
        <fullName evidence="1">NWD NACHT-NTPase N-terminal domain-containing protein</fullName>
    </recommendedName>
</protein>
<keyword evidence="3" id="KW-1185">Reference proteome</keyword>
<name>G9MYH1_HYPVG</name>